<reference evidence="1 2" key="1">
    <citation type="submission" date="2020-08" db="EMBL/GenBank/DDBJ databases">
        <title>Sequencing the genomes of 1000 actinobacteria strains.</title>
        <authorList>
            <person name="Klenk H.-P."/>
        </authorList>
    </citation>
    <scope>NUCLEOTIDE SEQUENCE [LARGE SCALE GENOMIC DNA]</scope>
    <source>
        <strain evidence="1 2">DSM 103125</strain>
    </source>
</reference>
<protein>
    <submittedName>
        <fullName evidence="1">Carbon monoxide dehydrogenase subunit G</fullName>
    </submittedName>
</protein>
<evidence type="ECO:0000313" key="2">
    <source>
        <dbReference type="Proteomes" id="UP000586947"/>
    </source>
</evidence>
<name>A0A840VVL4_9ACTN</name>
<dbReference type="AlphaFoldDB" id="A0A840VVL4"/>
<gene>
    <name evidence="1" type="ORF">HNR20_000744</name>
</gene>
<comment type="caution">
    <text evidence="1">The sequence shown here is derived from an EMBL/GenBank/DDBJ whole genome shotgun (WGS) entry which is preliminary data.</text>
</comment>
<dbReference type="InterPro" id="IPR023393">
    <property type="entry name" value="START-like_dom_sf"/>
</dbReference>
<sequence length="163" mass="18550">MKYTTSIEIDLPREKVVQLISDPAQMPKWLRGLVLHEPTNGVHGHLGTTSRVVIQMGKQRMEATETITRVDPADLHSIPSSVVVHYDREIVGEGMWQAQRDRIIEAGPNTTLWESESEFRFDGLLMRLVALLMPGSFRKQSQQHMQDFKAFIEQGTDVRQGPN</sequence>
<dbReference type="Proteomes" id="UP000586947">
    <property type="component" value="Unassembled WGS sequence"/>
</dbReference>
<dbReference type="CDD" id="cd07812">
    <property type="entry name" value="SRPBCC"/>
    <property type="match status" value="1"/>
</dbReference>
<keyword evidence="2" id="KW-1185">Reference proteome</keyword>
<dbReference type="InterPro" id="IPR019587">
    <property type="entry name" value="Polyketide_cyclase/dehydratase"/>
</dbReference>
<evidence type="ECO:0000313" key="1">
    <source>
        <dbReference type="EMBL" id="MBB5476239.1"/>
    </source>
</evidence>
<dbReference type="Gene3D" id="3.30.530.20">
    <property type="match status" value="1"/>
</dbReference>
<dbReference type="Pfam" id="PF10604">
    <property type="entry name" value="Polyketide_cyc2"/>
    <property type="match status" value="1"/>
</dbReference>
<dbReference type="RefSeq" id="WP_184176518.1">
    <property type="nucleotide sequence ID" value="NZ_BMNF01000003.1"/>
</dbReference>
<proteinExistence type="predicted"/>
<dbReference type="SUPFAM" id="SSF55961">
    <property type="entry name" value="Bet v1-like"/>
    <property type="match status" value="1"/>
</dbReference>
<dbReference type="EMBL" id="JACHDP010000001">
    <property type="protein sequence ID" value="MBB5476239.1"/>
    <property type="molecule type" value="Genomic_DNA"/>
</dbReference>
<organism evidence="1 2">
    <name type="scientific">Micromonospora parathelypteridis</name>
    <dbReference type="NCBI Taxonomy" id="1839617"/>
    <lineage>
        <taxon>Bacteria</taxon>
        <taxon>Bacillati</taxon>
        <taxon>Actinomycetota</taxon>
        <taxon>Actinomycetes</taxon>
        <taxon>Micromonosporales</taxon>
        <taxon>Micromonosporaceae</taxon>
        <taxon>Micromonospora</taxon>
    </lineage>
</organism>
<accession>A0A840VVL4</accession>